<feature type="domain" description="CAAX prenyl protease 2/Lysostaphin resistance protein A-like" evidence="3">
    <location>
        <begin position="121"/>
        <end position="207"/>
    </location>
</feature>
<accession>A0AAE4TJ49</accession>
<organism evidence="4 5">
    <name type="scientific">Streptococcus canis</name>
    <dbReference type="NCBI Taxonomy" id="1329"/>
    <lineage>
        <taxon>Bacteria</taxon>
        <taxon>Bacillati</taxon>
        <taxon>Bacillota</taxon>
        <taxon>Bacilli</taxon>
        <taxon>Lactobacillales</taxon>
        <taxon>Streptococcaceae</taxon>
        <taxon>Streptococcus</taxon>
    </lineage>
</organism>
<keyword evidence="2" id="KW-1133">Transmembrane helix</keyword>
<keyword evidence="4" id="KW-0482">Metalloprotease</keyword>
<dbReference type="AlphaFoldDB" id="A0AAE4TJ49"/>
<keyword evidence="4" id="KW-0378">Hydrolase</keyword>
<proteinExistence type="inferred from homology"/>
<comment type="caution">
    <text evidence="4">The sequence shown here is derived from an EMBL/GenBank/DDBJ whole genome shotgun (WGS) entry which is preliminary data.</text>
</comment>
<evidence type="ECO:0000313" key="5">
    <source>
        <dbReference type="Proteomes" id="UP001186118"/>
    </source>
</evidence>
<keyword evidence="2" id="KW-0472">Membrane</keyword>
<gene>
    <name evidence="4" type="ORF">KB584_05130</name>
</gene>
<dbReference type="GO" id="GO:0004175">
    <property type="term" value="F:endopeptidase activity"/>
    <property type="evidence" value="ECO:0007669"/>
    <property type="project" value="UniProtKB-ARBA"/>
</dbReference>
<reference evidence="4" key="1">
    <citation type="submission" date="2021-04" db="EMBL/GenBank/DDBJ databases">
        <title>Draft genomes of 20 S. canis strains.</title>
        <authorList>
            <person name="Pagnossin D."/>
            <person name="Weir W."/>
            <person name="Smith A."/>
            <person name="Ure R."/>
            <person name="Oravcova K."/>
        </authorList>
    </citation>
    <scope>NUCLEOTIDE SEQUENCE</scope>
    <source>
        <strain evidence="4">284</strain>
    </source>
</reference>
<dbReference type="GeneID" id="49629679"/>
<comment type="similarity">
    <text evidence="1">Belongs to the UPF0177 family.</text>
</comment>
<dbReference type="Proteomes" id="UP001186118">
    <property type="component" value="Unassembled WGS sequence"/>
</dbReference>
<feature type="transmembrane region" description="Helical" evidence="2">
    <location>
        <begin position="72"/>
        <end position="96"/>
    </location>
</feature>
<keyword evidence="4" id="KW-0645">Protease</keyword>
<sequence length="223" mass="25373">MPLFTQCLNLCFLLVTCCPSIPMQAVFGKGKNGYGFNLIAFLRAVLVYYLIALMGIYLLSPEFSLSFGEIDATLILMGLGLSVLMLGVEVAFLHGLRCWQKRQWLPLAFSFVGTTQEWNKLAYPLLLAFFEELTYRFLWFDILMNQWDLPLIVVLVLTSCCYALNHLLMGKSIFYAKLVTGFSYGSLYYLTGNLWLVVIIHVTSNLLVECLSHLQARHKKVVD</sequence>
<dbReference type="InterPro" id="IPR003675">
    <property type="entry name" value="Rce1/LyrA-like_dom"/>
</dbReference>
<dbReference type="GO" id="GO:0008237">
    <property type="term" value="F:metallopeptidase activity"/>
    <property type="evidence" value="ECO:0007669"/>
    <property type="project" value="UniProtKB-KW"/>
</dbReference>
<evidence type="ECO:0000256" key="1">
    <source>
        <dbReference type="ARBA" id="ARBA00009067"/>
    </source>
</evidence>
<evidence type="ECO:0000256" key="2">
    <source>
        <dbReference type="SAM" id="Phobius"/>
    </source>
</evidence>
<dbReference type="RefSeq" id="WP_003047824.1">
    <property type="nucleotide sequence ID" value="NZ_BEWZ01000010.1"/>
</dbReference>
<feature type="transmembrane region" description="Helical" evidence="2">
    <location>
        <begin position="151"/>
        <end position="168"/>
    </location>
</feature>
<dbReference type="Pfam" id="PF02517">
    <property type="entry name" value="Rce1-like"/>
    <property type="match status" value="1"/>
</dbReference>
<feature type="transmembrane region" description="Helical" evidence="2">
    <location>
        <begin position="188"/>
        <end position="208"/>
    </location>
</feature>
<protein>
    <submittedName>
        <fullName evidence="4">CPBP family intramembrane metalloprotease</fullName>
    </submittedName>
</protein>
<keyword evidence="2" id="KW-0812">Transmembrane</keyword>
<evidence type="ECO:0000259" key="3">
    <source>
        <dbReference type="Pfam" id="PF02517"/>
    </source>
</evidence>
<name>A0AAE4TJ49_STRCB</name>
<dbReference type="EMBL" id="JAGQEX010000008">
    <property type="protein sequence ID" value="MDV5976849.1"/>
    <property type="molecule type" value="Genomic_DNA"/>
</dbReference>
<dbReference type="GO" id="GO:0080120">
    <property type="term" value="P:CAAX-box protein maturation"/>
    <property type="evidence" value="ECO:0007669"/>
    <property type="project" value="UniProtKB-ARBA"/>
</dbReference>
<feature type="transmembrane region" description="Helical" evidence="2">
    <location>
        <begin position="38"/>
        <end position="60"/>
    </location>
</feature>
<evidence type="ECO:0000313" key="4">
    <source>
        <dbReference type="EMBL" id="MDV5976849.1"/>
    </source>
</evidence>